<comment type="caution">
    <text evidence="2">The sequence shown here is derived from an EMBL/GenBank/DDBJ whole genome shotgun (WGS) entry which is preliminary data.</text>
</comment>
<evidence type="ECO:0000313" key="2">
    <source>
        <dbReference type="EMBL" id="KAK7693349.1"/>
    </source>
</evidence>
<reference evidence="2 3" key="1">
    <citation type="submission" date="2022-09" db="EMBL/GenBank/DDBJ databases">
        <authorList>
            <person name="Palmer J.M."/>
        </authorList>
    </citation>
    <scope>NUCLEOTIDE SEQUENCE [LARGE SCALE GENOMIC DNA]</scope>
    <source>
        <strain evidence="2 3">DSM 7382</strain>
    </source>
</reference>
<feature type="region of interest" description="Disordered" evidence="1">
    <location>
        <begin position="32"/>
        <end position="54"/>
    </location>
</feature>
<organism evidence="2 3">
    <name type="scientific">Cerrena zonata</name>
    <dbReference type="NCBI Taxonomy" id="2478898"/>
    <lineage>
        <taxon>Eukaryota</taxon>
        <taxon>Fungi</taxon>
        <taxon>Dikarya</taxon>
        <taxon>Basidiomycota</taxon>
        <taxon>Agaricomycotina</taxon>
        <taxon>Agaricomycetes</taxon>
        <taxon>Polyporales</taxon>
        <taxon>Cerrenaceae</taxon>
        <taxon>Cerrena</taxon>
    </lineage>
</organism>
<proteinExistence type="predicted"/>
<protein>
    <submittedName>
        <fullName evidence="2">Uncharacterized protein</fullName>
    </submittedName>
</protein>
<dbReference type="AlphaFoldDB" id="A0AAW0GQL9"/>
<evidence type="ECO:0000256" key="1">
    <source>
        <dbReference type="SAM" id="MobiDB-lite"/>
    </source>
</evidence>
<gene>
    <name evidence="2" type="ORF">QCA50_002917</name>
</gene>
<dbReference type="EMBL" id="JASBNA010000003">
    <property type="protein sequence ID" value="KAK7693349.1"/>
    <property type="molecule type" value="Genomic_DNA"/>
</dbReference>
<sequence>MNNCVLLYTLHADFTSLRPACFELVQSDPPSGIDTEFRGRHKVPPDSGPSSHTADDVIRADLLGAVRANISFIPMPMGSERTRGASEIVSHSSQLVFGFAIKILCGV</sequence>
<name>A0AAW0GQL9_9APHY</name>
<evidence type="ECO:0000313" key="3">
    <source>
        <dbReference type="Proteomes" id="UP001385951"/>
    </source>
</evidence>
<dbReference type="Proteomes" id="UP001385951">
    <property type="component" value="Unassembled WGS sequence"/>
</dbReference>
<accession>A0AAW0GQL9</accession>
<keyword evidence="3" id="KW-1185">Reference proteome</keyword>